<accession>A0A0L0DAL8</accession>
<gene>
    <name evidence="3" type="ORF">AMSG_05387</name>
</gene>
<dbReference type="GeneID" id="25564814"/>
<proteinExistence type="predicted"/>
<reference evidence="3 4" key="1">
    <citation type="submission" date="2010-05" db="EMBL/GenBank/DDBJ databases">
        <title>The Genome Sequence of Thecamonas trahens ATCC 50062.</title>
        <authorList>
            <consortium name="The Broad Institute Genome Sequencing Platform"/>
            <person name="Russ C."/>
            <person name="Cuomo C."/>
            <person name="Shea T."/>
            <person name="Young S.K."/>
            <person name="Zeng Q."/>
            <person name="Koehrsen M."/>
            <person name="Haas B."/>
            <person name="Borodovsky M."/>
            <person name="Guigo R."/>
            <person name="Alvarado L."/>
            <person name="Berlin A."/>
            <person name="Bochicchio J."/>
            <person name="Borenstein D."/>
            <person name="Chapman S."/>
            <person name="Chen Z."/>
            <person name="Freedman E."/>
            <person name="Gellesch M."/>
            <person name="Goldberg J."/>
            <person name="Griggs A."/>
            <person name="Gujja S."/>
            <person name="Heilman E."/>
            <person name="Heiman D."/>
            <person name="Hepburn T."/>
            <person name="Howarth C."/>
            <person name="Jen D."/>
            <person name="Larson L."/>
            <person name="Mehta T."/>
            <person name="Park D."/>
            <person name="Pearson M."/>
            <person name="Roberts A."/>
            <person name="Saif S."/>
            <person name="Shenoy N."/>
            <person name="Sisk P."/>
            <person name="Stolte C."/>
            <person name="Sykes S."/>
            <person name="Thomson T."/>
            <person name="Walk T."/>
            <person name="White J."/>
            <person name="Yandava C."/>
            <person name="Burger G."/>
            <person name="Gray M.W."/>
            <person name="Holland P.W.H."/>
            <person name="King N."/>
            <person name="Lang F.B.F."/>
            <person name="Roger A.J."/>
            <person name="Ruiz-Trillo I."/>
            <person name="Lander E."/>
            <person name="Nusbaum C."/>
        </authorList>
    </citation>
    <scope>NUCLEOTIDE SEQUENCE [LARGE SCALE GENOMIC DNA]</scope>
    <source>
        <strain evidence="3 4">ATCC 50062</strain>
    </source>
</reference>
<dbReference type="Proteomes" id="UP000054408">
    <property type="component" value="Unassembled WGS sequence"/>
</dbReference>
<protein>
    <recommendedName>
        <fullName evidence="5">Polymorphic outer membrane protein</fullName>
    </recommendedName>
</protein>
<name>A0A0L0DAL8_THETB</name>
<keyword evidence="4" id="KW-1185">Reference proteome</keyword>
<evidence type="ECO:0008006" key="5">
    <source>
        <dbReference type="Google" id="ProtNLM"/>
    </source>
</evidence>
<dbReference type="SUPFAM" id="SSF51126">
    <property type="entry name" value="Pectin lyase-like"/>
    <property type="match status" value="1"/>
</dbReference>
<dbReference type="OrthoDB" id="10687257at2759"/>
<dbReference type="PANTHER" id="PTHR11319">
    <property type="entry name" value="G PROTEIN-COUPLED RECEPTOR-RELATED"/>
    <property type="match status" value="1"/>
</dbReference>
<evidence type="ECO:0000256" key="2">
    <source>
        <dbReference type="SAM" id="SignalP"/>
    </source>
</evidence>
<dbReference type="EMBL" id="GL349455">
    <property type="protein sequence ID" value="KNC49387.1"/>
    <property type="molecule type" value="Genomic_DNA"/>
</dbReference>
<evidence type="ECO:0000313" key="3">
    <source>
        <dbReference type="EMBL" id="KNC49387.1"/>
    </source>
</evidence>
<keyword evidence="1" id="KW-0472">Membrane</keyword>
<evidence type="ECO:0000256" key="1">
    <source>
        <dbReference type="SAM" id="Phobius"/>
    </source>
</evidence>
<feature type="chain" id="PRO_5005537317" description="Polymorphic outer membrane protein" evidence="2">
    <location>
        <begin position="34"/>
        <end position="621"/>
    </location>
</feature>
<dbReference type="RefSeq" id="XP_013757812.1">
    <property type="nucleotide sequence ID" value="XM_013902358.1"/>
</dbReference>
<organism evidence="3 4">
    <name type="scientific">Thecamonas trahens ATCC 50062</name>
    <dbReference type="NCBI Taxonomy" id="461836"/>
    <lineage>
        <taxon>Eukaryota</taxon>
        <taxon>Apusozoa</taxon>
        <taxon>Apusomonadida</taxon>
        <taxon>Apusomonadidae</taxon>
        <taxon>Thecamonas</taxon>
    </lineage>
</organism>
<dbReference type="InterPro" id="IPR012334">
    <property type="entry name" value="Pectin_lyas_fold"/>
</dbReference>
<sequence>MHARRGVVDSAVAVVLLFALALALVAPPLPVSASRAFPAGQDGQDGHVGQDAQDGHELVVATTVVASSSLTAYVAPDGSDSPSCGPPSLPCASIGYAFNISREGLPTASGLTLSLAPGVYEGGDNCGLAPSLAQLASLRRLTIECSGGSRAGASCARISCPHAPFFLWLTNCLETTYLLEVTLAALTISHGGLALAPAARADVGGVFIDWPSQLTADDIKFEGNVGRLAGGLWLGSGAGPHTLSRVTFVDNAATESLVPGFEAGGAELISGGGGLRVEPASHSRRVVFQLTASTFTNNTAGTGGGLGLLGLANMFVADTVFTANTAAFGGGLYTRNMYAHRSSGAALVNSTFAGNSALIGGGLAVMGGSGQANECRLVRNEASVYGGALYLAYSGTLNMTAAVVTGNSAGKRGGGVFAVYSEGLVLFSSTVEANKVASRSSSFDTRGSAGYLAHVDGMAAFPGTLLAGDDALFCDHATSKSGCVPCHADACAVCFARDTGCVASSGAGRGPVVCATLSPSAFADNAVTGEPGSLQACSCADTDSACSGAGACWWDFGDDGYCMCTDSRTGATCSLPRKLILIFSAVLVGVVAAAALALCTMHGRLVWHGRRQRRSHELLVN</sequence>
<keyword evidence="2" id="KW-0732">Signal</keyword>
<evidence type="ECO:0000313" key="4">
    <source>
        <dbReference type="Proteomes" id="UP000054408"/>
    </source>
</evidence>
<dbReference type="PANTHER" id="PTHR11319:SF35">
    <property type="entry name" value="OUTER MEMBRANE PROTEIN PMPC-RELATED"/>
    <property type="match status" value="1"/>
</dbReference>
<feature type="signal peptide" evidence="2">
    <location>
        <begin position="1"/>
        <end position="33"/>
    </location>
</feature>
<keyword evidence="1" id="KW-0812">Transmembrane</keyword>
<dbReference type="InterPro" id="IPR011050">
    <property type="entry name" value="Pectin_lyase_fold/virulence"/>
</dbReference>
<feature type="transmembrane region" description="Helical" evidence="1">
    <location>
        <begin position="579"/>
        <end position="607"/>
    </location>
</feature>
<keyword evidence="1" id="KW-1133">Transmembrane helix</keyword>
<dbReference type="AlphaFoldDB" id="A0A0L0DAL8"/>
<dbReference type="Gene3D" id="2.160.20.10">
    <property type="entry name" value="Single-stranded right-handed beta-helix, Pectin lyase-like"/>
    <property type="match status" value="1"/>
</dbReference>